<evidence type="ECO:0000313" key="8">
    <source>
        <dbReference type="Proteomes" id="UP001065549"/>
    </source>
</evidence>
<feature type="transmembrane region" description="Helical" evidence="6">
    <location>
        <begin position="174"/>
        <end position="196"/>
    </location>
</feature>
<evidence type="ECO:0000256" key="5">
    <source>
        <dbReference type="ARBA" id="ARBA00023136"/>
    </source>
</evidence>
<evidence type="ECO:0000256" key="3">
    <source>
        <dbReference type="ARBA" id="ARBA00022692"/>
    </source>
</evidence>
<evidence type="ECO:0000256" key="1">
    <source>
        <dbReference type="ARBA" id="ARBA00004651"/>
    </source>
</evidence>
<feature type="transmembrane region" description="Helical" evidence="6">
    <location>
        <begin position="239"/>
        <end position="270"/>
    </location>
</feature>
<dbReference type="Pfam" id="PF03631">
    <property type="entry name" value="Virul_fac_BrkB"/>
    <property type="match status" value="1"/>
</dbReference>
<evidence type="ECO:0000256" key="4">
    <source>
        <dbReference type="ARBA" id="ARBA00022989"/>
    </source>
</evidence>
<evidence type="ECO:0000256" key="2">
    <source>
        <dbReference type="ARBA" id="ARBA00022475"/>
    </source>
</evidence>
<dbReference type="AlphaFoldDB" id="A0A9J6QVT1"/>
<feature type="transmembrane region" description="Helical" evidence="6">
    <location>
        <begin position="30"/>
        <end position="52"/>
    </location>
</feature>
<organism evidence="7 8">
    <name type="scientific">Hominibacterium faecale</name>
    <dbReference type="NCBI Taxonomy" id="2839743"/>
    <lineage>
        <taxon>Bacteria</taxon>
        <taxon>Bacillati</taxon>
        <taxon>Bacillota</taxon>
        <taxon>Clostridia</taxon>
        <taxon>Peptostreptococcales</taxon>
        <taxon>Anaerovoracaceae</taxon>
        <taxon>Hominibacterium</taxon>
    </lineage>
</organism>
<keyword evidence="3 6" id="KW-0812">Transmembrane</keyword>
<keyword evidence="4 6" id="KW-1133">Transmembrane helix</keyword>
<dbReference type="Proteomes" id="UP001065549">
    <property type="component" value="Unassembled WGS sequence"/>
</dbReference>
<dbReference type="PIRSF" id="PIRSF035875">
    <property type="entry name" value="RNase_BN"/>
    <property type="match status" value="1"/>
</dbReference>
<evidence type="ECO:0000256" key="6">
    <source>
        <dbReference type="SAM" id="Phobius"/>
    </source>
</evidence>
<feature type="transmembrane region" description="Helical" evidence="6">
    <location>
        <begin position="78"/>
        <end position="99"/>
    </location>
</feature>
<sequence length="292" mass="33780">MRQRLLQMTFLGIKQFRDPYYQGFAAQISFYLLLSIVPMFLLLTQILGYFHLPLNNQYVVEWISKYTGEQLSGMLLNLIQFSSAGAGNIVFLCVALWAASRAQFAIMRITNYTFTEGKNTGKGYWRERLRAVRTMIVTLFTIAFALLILGYGDLLLRTVVKLFDLDADKYINSIWMYLRWLLGLALYFLMVSYNYYILPTNRVPFRKILPGSVFASVGMLLVTLVYAKYTSSVANYDIIYGALSSIVAVLFWFYFLAWVLCLGILVNKVWDDTTSFSKRKPVEHPSMRRNEK</sequence>
<dbReference type="NCBIfam" id="TIGR00765">
    <property type="entry name" value="yihY_not_rbn"/>
    <property type="match status" value="1"/>
</dbReference>
<dbReference type="EMBL" id="JAOSHN010000006">
    <property type="protein sequence ID" value="MCU7379619.1"/>
    <property type="molecule type" value="Genomic_DNA"/>
</dbReference>
<keyword evidence="5 6" id="KW-0472">Membrane</keyword>
<dbReference type="PANTHER" id="PTHR30213">
    <property type="entry name" value="INNER MEMBRANE PROTEIN YHJD"/>
    <property type="match status" value="1"/>
</dbReference>
<dbReference type="PANTHER" id="PTHR30213:SF0">
    <property type="entry name" value="UPF0761 MEMBRANE PROTEIN YIHY"/>
    <property type="match status" value="1"/>
</dbReference>
<evidence type="ECO:0000313" key="7">
    <source>
        <dbReference type="EMBL" id="MCU7379619.1"/>
    </source>
</evidence>
<comment type="subcellular location">
    <subcellularLocation>
        <location evidence="1">Cell membrane</location>
        <topology evidence="1">Multi-pass membrane protein</topology>
    </subcellularLocation>
</comment>
<keyword evidence="8" id="KW-1185">Reference proteome</keyword>
<dbReference type="GO" id="GO:0005886">
    <property type="term" value="C:plasma membrane"/>
    <property type="evidence" value="ECO:0007669"/>
    <property type="project" value="UniProtKB-SubCell"/>
</dbReference>
<feature type="transmembrane region" description="Helical" evidence="6">
    <location>
        <begin position="132"/>
        <end position="154"/>
    </location>
</feature>
<keyword evidence="2" id="KW-1003">Cell membrane</keyword>
<proteinExistence type="predicted"/>
<protein>
    <submittedName>
        <fullName evidence="7">YihY/virulence factor BrkB family protein</fullName>
    </submittedName>
</protein>
<accession>A0A9J6QVT1</accession>
<comment type="caution">
    <text evidence="7">The sequence shown here is derived from an EMBL/GenBank/DDBJ whole genome shotgun (WGS) entry which is preliminary data.</text>
</comment>
<dbReference type="InterPro" id="IPR017039">
    <property type="entry name" value="Virul_fac_BrkB"/>
</dbReference>
<gene>
    <name evidence="7" type="ORF">OBO34_14830</name>
</gene>
<reference evidence="7" key="1">
    <citation type="submission" date="2022-09" db="EMBL/GenBank/DDBJ databases">
        <title>Culturomic study of gut microbiota in children with autism spectrum disorder.</title>
        <authorList>
            <person name="Efimov B.A."/>
            <person name="Chaplin A.V."/>
            <person name="Sokolova S.R."/>
            <person name="Pikina A.P."/>
            <person name="Korzhanova M."/>
            <person name="Belova V."/>
            <person name="Korostin D."/>
        </authorList>
    </citation>
    <scope>NUCLEOTIDE SEQUENCE</scope>
    <source>
        <strain evidence="7">ASD5510</strain>
    </source>
</reference>
<feature type="transmembrane region" description="Helical" evidence="6">
    <location>
        <begin position="208"/>
        <end position="227"/>
    </location>
</feature>
<name>A0A9J6QVT1_9FIRM</name>
<dbReference type="RefSeq" id="WP_148397616.1">
    <property type="nucleotide sequence ID" value="NZ_JAJAGH010000009.1"/>
</dbReference>